<accession>A0A1G7GVP9</accession>
<evidence type="ECO:0000259" key="2">
    <source>
        <dbReference type="Pfam" id="PF26296"/>
    </source>
</evidence>
<dbReference type="Pfam" id="PF26296">
    <property type="entry name" value="DUF8080"/>
    <property type="match status" value="1"/>
</dbReference>
<gene>
    <name evidence="3" type="ORF">SAMN05216218_102203</name>
</gene>
<dbReference type="EMBL" id="FNBK01000002">
    <property type="protein sequence ID" value="SDE92154.1"/>
    <property type="molecule type" value="Genomic_DNA"/>
</dbReference>
<proteinExistence type="predicted"/>
<dbReference type="Proteomes" id="UP000199076">
    <property type="component" value="Unassembled WGS sequence"/>
</dbReference>
<dbReference type="Pfam" id="PF25256">
    <property type="entry name" value="DUF7857"/>
    <property type="match status" value="1"/>
</dbReference>
<name>A0A1G7GVP9_9EURY</name>
<feature type="domain" description="DUF8080" evidence="2">
    <location>
        <begin position="184"/>
        <end position="255"/>
    </location>
</feature>
<dbReference type="InterPro" id="IPR058393">
    <property type="entry name" value="DUF8080"/>
</dbReference>
<protein>
    <recommendedName>
        <fullName evidence="2">DUF8080 domain-containing protein</fullName>
    </recommendedName>
</protein>
<evidence type="ECO:0000313" key="4">
    <source>
        <dbReference type="Proteomes" id="UP000199076"/>
    </source>
</evidence>
<sequence>MVTLSCTASRENGVTLVTGRVENAGDCRRVRLTSRLDAPLWPPRRQGVPAEGWDEDGFECVLAADEVRPLGFASPAPPTEPPLSVAETEPVDADDDGVEPRVTVPTAESTADGVVRALGAPRPPRDAVPTPGTGNDDSSPESGAAGSAVSEPGDAGRRPVVGAADGDGARADRDSADARSEDAPVGAALDAVAVRVETADRLSAATRVPDATEALRAVGGIAGARDLDAQLSRDVERLSRLATRAAELAERAEAATVPVERLDRVR</sequence>
<evidence type="ECO:0000256" key="1">
    <source>
        <dbReference type="SAM" id="MobiDB-lite"/>
    </source>
</evidence>
<dbReference type="AlphaFoldDB" id="A0A1G7GVP9"/>
<feature type="region of interest" description="Disordered" evidence="1">
    <location>
        <begin position="71"/>
        <end position="186"/>
    </location>
</feature>
<keyword evidence="4" id="KW-1185">Reference proteome</keyword>
<organism evidence="3 4">
    <name type="scientific">Halorientalis regularis</name>
    <dbReference type="NCBI Taxonomy" id="660518"/>
    <lineage>
        <taxon>Archaea</taxon>
        <taxon>Methanobacteriati</taxon>
        <taxon>Methanobacteriota</taxon>
        <taxon>Stenosarchaea group</taxon>
        <taxon>Halobacteria</taxon>
        <taxon>Halobacteriales</taxon>
        <taxon>Haloarculaceae</taxon>
        <taxon>Halorientalis</taxon>
    </lineage>
</organism>
<feature type="compositionally biased region" description="Basic and acidic residues" evidence="1">
    <location>
        <begin position="167"/>
        <end position="182"/>
    </location>
</feature>
<dbReference type="RefSeq" id="WP_092688067.1">
    <property type="nucleotide sequence ID" value="NZ_FNBK01000002.1"/>
</dbReference>
<dbReference type="InterPro" id="IPR057179">
    <property type="entry name" value="DUF7857"/>
</dbReference>
<dbReference type="STRING" id="660518.SAMN05216218_102203"/>
<dbReference type="OrthoDB" id="193731at2157"/>
<reference evidence="4" key="1">
    <citation type="submission" date="2016-10" db="EMBL/GenBank/DDBJ databases">
        <authorList>
            <person name="Varghese N."/>
            <person name="Submissions S."/>
        </authorList>
    </citation>
    <scope>NUCLEOTIDE SEQUENCE [LARGE SCALE GENOMIC DNA]</scope>
    <source>
        <strain evidence="4">IBRC-M 10760</strain>
    </source>
</reference>
<evidence type="ECO:0000313" key="3">
    <source>
        <dbReference type="EMBL" id="SDE92154.1"/>
    </source>
</evidence>
<feature type="compositionally biased region" description="Polar residues" evidence="1">
    <location>
        <begin position="132"/>
        <end position="141"/>
    </location>
</feature>